<feature type="non-terminal residue" evidence="2">
    <location>
        <position position="109"/>
    </location>
</feature>
<feature type="transmembrane region" description="Helical" evidence="1">
    <location>
        <begin position="88"/>
        <end position="108"/>
    </location>
</feature>
<evidence type="ECO:0000256" key="1">
    <source>
        <dbReference type="SAM" id="Phobius"/>
    </source>
</evidence>
<reference evidence="2" key="1">
    <citation type="submission" date="2018-06" db="EMBL/GenBank/DDBJ databases">
        <authorList>
            <person name="Zhirakovskaya E."/>
        </authorList>
    </citation>
    <scope>NUCLEOTIDE SEQUENCE</scope>
</reference>
<keyword evidence="1" id="KW-0472">Membrane</keyword>
<protein>
    <submittedName>
        <fullName evidence="2">Nickel transporter UreH</fullName>
    </submittedName>
</protein>
<organism evidence="2">
    <name type="scientific">hydrothermal vent metagenome</name>
    <dbReference type="NCBI Taxonomy" id="652676"/>
    <lineage>
        <taxon>unclassified sequences</taxon>
        <taxon>metagenomes</taxon>
        <taxon>ecological metagenomes</taxon>
    </lineage>
</organism>
<sequence>MLIYLGGDVLWGMRRERVHFHSHSHGSNKKHFHAHSHKDEAVQTHNPASHNHEHPQGFPVRALLVGLMHGMAGSAALILLTLQTLTSPWLGLIYIALFGMGSIAGMALF</sequence>
<dbReference type="AlphaFoldDB" id="A0A3B0RST9"/>
<evidence type="ECO:0000313" key="2">
    <source>
        <dbReference type="EMBL" id="VAV96814.1"/>
    </source>
</evidence>
<proteinExistence type="predicted"/>
<keyword evidence="1" id="KW-0812">Transmembrane</keyword>
<keyword evidence="1" id="KW-1133">Transmembrane helix</keyword>
<dbReference type="EMBL" id="UOEC01000136">
    <property type="protein sequence ID" value="VAV96814.1"/>
    <property type="molecule type" value="Genomic_DNA"/>
</dbReference>
<feature type="transmembrane region" description="Helical" evidence="1">
    <location>
        <begin position="62"/>
        <end position="82"/>
    </location>
</feature>
<accession>A0A3B0RST9</accession>
<gene>
    <name evidence="2" type="ORF">MNBD_ALPHA08-233</name>
</gene>
<name>A0A3B0RST9_9ZZZZ</name>